<dbReference type="RefSeq" id="WP_212522038.1">
    <property type="nucleotide sequence ID" value="NZ_JAGSOH010000167.1"/>
</dbReference>
<reference evidence="9" key="1">
    <citation type="submission" date="2021-04" db="EMBL/GenBank/DDBJ databases">
        <title>Genome based classification of Actinospica acidithermotolerans sp. nov., an actinobacterium isolated from an Indonesian hot spring.</title>
        <authorList>
            <person name="Kusuma A.B."/>
            <person name="Putra K.E."/>
            <person name="Nafisah S."/>
            <person name="Loh J."/>
            <person name="Nouioui I."/>
            <person name="Goodfellow M."/>
        </authorList>
    </citation>
    <scope>NUCLEOTIDE SEQUENCE</scope>
    <source>
        <strain evidence="9">MGRD01-02</strain>
    </source>
</reference>
<feature type="transmembrane region" description="Helical" evidence="7">
    <location>
        <begin position="399"/>
        <end position="419"/>
    </location>
</feature>
<feature type="transmembrane region" description="Helical" evidence="7">
    <location>
        <begin position="162"/>
        <end position="181"/>
    </location>
</feature>
<dbReference type="PROSITE" id="PS50850">
    <property type="entry name" value="MFS"/>
    <property type="match status" value="1"/>
</dbReference>
<dbReference type="Proteomes" id="UP000676325">
    <property type="component" value="Unassembled WGS sequence"/>
</dbReference>
<sequence length="472" mass="47916">MKHMTTSQRWTLALASLASLMVGLDALVVTTALNTIRLRLGASIEDLEWTVNAYTLVFAALLLTAAAIGDRIGRRRLLVIGLTVFTLGSAACALAPGIGALIAARAVQGSGAAMVMPAALALVGAAFPPERRGTAMGVFGGVTGLAVLGGPVLGGAVVQGMAWQWIFWLNVPIGIALIPPATRRITESTGPALRLDPLGLLTSGLGVFCVVWALVRANSVGWGSAQTVVALVGGFALLAAFVVVEARVAAPMLPLRLLRNVPFAAANSAGLLMTAGIFGAAFFFAQDLQAGRHLTPLGAGLHLLPWTATLFLVAPLAGAEINRFGERPLLVFGLLGQAVGFGWIAVAAHGGYPAMIPPMVLAGFGVSTAMPAVQSAALGAVRPQEIGKASGTYNAMRQLGGALGIAVLSAVFSARGGFATPHAVTTGFGDAMVAASALSALGALAGLGVGARERIDYSTSSPDATIMERTSA</sequence>
<dbReference type="PANTHER" id="PTHR42718:SF46">
    <property type="entry name" value="BLR6921 PROTEIN"/>
    <property type="match status" value="1"/>
</dbReference>
<feature type="transmembrane region" description="Helical" evidence="7">
    <location>
        <begin position="431"/>
        <end position="451"/>
    </location>
</feature>
<evidence type="ECO:0000256" key="6">
    <source>
        <dbReference type="ARBA" id="ARBA00023136"/>
    </source>
</evidence>
<feature type="transmembrane region" description="Helical" evidence="7">
    <location>
        <begin position="297"/>
        <end position="317"/>
    </location>
</feature>
<evidence type="ECO:0000256" key="3">
    <source>
        <dbReference type="ARBA" id="ARBA00022475"/>
    </source>
</evidence>
<dbReference type="Gene3D" id="1.20.1250.20">
    <property type="entry name" value="MFS general substrate transporter like domains"/>
    <property type="match status" value="1"/>
</dbReference>
<evidence type="ECO:0000256" key="1">
    <source>
        <dbReference type="ARBA" id="ARBA00004651"/>
    </source>
</evidence>
<dbReference type="CDD" id="cd17321">
    <property type="entry name" value="MFS_MMR_MDR_like"/>
    <property type="match status" value="1"/>
</dbReference>
<dbReference type="GO" id="GO:0005886">
    <property type="term" value="C:plasma membrane"/>
    <property type="evidence" value="ECO:0007669"/>
    <property type="project" value="UniProtKB-SubCell"/>
</dbReference>
<feature type="transmembrane region" description="Helical" evidence="7">
    <location>
        <begin position="50"/>
        <end position="68"/>
    </location>
</feature>
<feature type="transmembrane region" description="Helical" evidence="7">
    <location>
        <begin position="261"/>
        <end position="285"/>
    </location>
</feature>
<feature type="transmembrane region" description="Helical" evidence="7">
    <location>
        <begin position="193"/>
        <end position="215"/>
    </location>
</feature>
<feature type="transmembrane region" description="Helical" evidence="7">
    <location>
        <begin position="227"/>
        <end position="249"/>
    </location>
</feature>
<dbReference type="AlphaFoldDB" id="A0A941EKT3"/>
<evidence type="ECO:0000313" key="9">
    <source>
        <dbReference type="EMBL" id="MBR7830919.1"/>
    </source>
</evidence>
<keyword evidence="6 7" id="KW-0472">Membrane</keyword>
<dbReference type="NCBIfam" id="TIGR00711">
    <property type="entry name" value="efflux_EmrB"/>
    <property type="match status" value="1"/>
</dbReference>
<comment type="subcellular location">
    <subcellularLocation>
        <location evidence="1">Cell membrane</location>
        <topology evidence="1">Multi-pass membrane protein</topology>
    </subcellularLocation>
</comment>
<feature type="transmembrane region" description="Helical" evidence="7">
    <location>
        <begin position="134"/>
        <end position="156"/>
    </location>
</feature>
<dbReference type="Gene3D" id="1.20.1720.10">
    <property type="entry name" value="Multidrug resistance protein D"/>
    <property type="match status" value="1"/>
</dbReference>
<organism evidence="9 10">
    <name type="scientific">Actinospica acidithermotolerans</name>
    <dbReference type="NCBI Taxonomy" id="2828514"/>
    <lineage>
        <taxon>Bacteria</taxon>
        <taxon>Bacillati</taxon>
        <taxon>Actinomycetota</taxon>
        <taxon>Actinomycetes</taxon>
        <taxon>Catenulisporales</taxon>
        <taxon>Actinospicaceae</taxon>
        <taxon>Actinospica</taxon>
    </lineage>
</organism>
<feature type="transmembrane region" description="Helical" evidence="7">
    <location>
        <begin position="355"/>
        <end position="378"/>
    </location>
</feature>
<name>A0A941EKT3_9ACTN</name>
<evidence type="ECO:0000256" key="4">
    <source>
        <dbReference type="ARBA" id="ARBA00022692"/>
    </source>
</evidence>
<gene>
    <name evidence="9" type="ORF">KDK95_31735</name>
</gene>
<dbReference type="Pfam" id="PF07690">
    <property type="entry name" value="MFS_1"/>
    <property type="match status" value="1"/>
</dbReference>
<feature type="transmembrane region" description="Helical" evidence="7">
    <location>
        <begin position="329"/>
        <end position="349"/>
    </location>
</feature>
<dbReference type="InterPro" id="IPR036259">
    <property type="entry name" value="MFS_trans_sf"/>
</dbReference>
<keyword evidence="4 7" id="KW-0812">Transmembrane</keyword>
<feature type="transmembrane region" description="Helical" evidence="7">
    <location>
        <begin position="77"/>
        <end position="103"/>
    </location>
</feature>
<dbReference type="InterPro" id="IPR004638">
    <property type="entry name" value="EmrB-like"/>
</dbReference>
<feature type="transmembrane region" description="Helical" evidence="7">
    <location>
        <begin position="109"/>
        <end position="127"/>
    </location>
</feature>
<keyword evidence="10" id="KW-1185">Reference proteome</keyword>
<keyword evidence="3" id="KW-1003">Cell membrane</keyword>
<dbReference type="InterPro" id="IPR011701">
    <property type="entry name" value="MFS"/>
</dbReference>
<keyword evidence="2" id="KW-0813">Transport</keyword>
<evidence type="ECO:0000256" key="7">
    <source>
        <dbReference type="SAM" id="Phobius"/>
    </source>
</evidence>
<proteinExistence type="predicted"/>
<evidence type="ECO:0000259" key="8">
    <source>
        <dbReference type="PROSITE" id="PS50850"/>
    </source>
</evidence>
<protein>
    <submittedName>
        <fullName evidence="9">DHA2 family efflux MFS transporter permease subunit</fullName>
    </submittedName>
</protein>
<comment type="caution">
    <text evidence="9">The sequence shown here is derived from an EMBL/GenBank/DDBJ whole genome shotgun (WGS) entry which is preliminary data.</text>
</comment>
<evidence type="ECO:0000256" key="5">
    <source>
        <dbReference type="ARBA" id="ARBA00022989"/>
    </source>
</evidence>
<keyword evidence="5 7" id="KW-1133">Transmembrane helix</keyword>
<evidence type="ECO:0000256" key="2">
    <source>
        <dbReference type="ARBA" id="ARBA00022448"/>
    </source>
</evidence>
<dbReference type="GO" id="GO:0022857">
    <property type="term" value="F:transmembrane transporter activity"/>
    <property type="evidence" value="ECO:0007669"/>
    <property type="project" value="InterPro"/>
</dbReference>
<dbReference type="SUPFAM" id="SSF103473">
    <property type="entry name" value="MFS general substrate transporter"/>
    <property type="match status" value="1"/>
</dbReference>
<dbReference type="EMBL" id="JAGSOH010000167">
    <property type="protein sequence ID" value="MBR7830919.1"/>
    <property type="molecule type" value="Genomic_DNA"/>
</dbReference>
<feature type="domain" description="Major facilitator superfamily (MFS) profile" evidence="8">
    <location>
        <begin position="11"/>
        <end position="454"/>
    </location>
</feature>
<evidence type="ECO:0000313" key="10">
    <source>
        <dbReference type="Proteomes" id="UP000676325"/>
    </source>
</evidence>
<dbReference type="PANTHER" id="PTHR42718">
    <property type="entry name" value="MAJOR FACILITATOR SUPERFAMILY MULTIDRUG TRANSPORTER MFSC"/>
    <property type="match status" value="1"/>
</dbReference>
<accession>A0A941EKT3</accession>
<dbReference type="InterPro" id="IPR020846">
    <property type="entry name" value="MFS_dom"/>
</dbReference>